<dbReference type="InterPro" id="IPR011006">
    <property type="entry name" value="CheY-like_superfamily"/>
</dbReference>
<dbReference type="SUPFAM" id="SSF46894">
    <property type="entry name" value="C-terminal effector domain of the bipartite response regulators"/>
    <property type="match status" value="1"/>
</dbReference>
<evidence type="ECO:0000313" key="6">
    <source>
        <dbReference type="EMBL" id="MTV37691.1"/>
    </source>
</evidence>
<feature type="domain" description="Response regulatory" evidence="5">
    <location>
        <begin position="1"/>
        <end position="115"/>
    </location>
</feature>
<dbReference type="AlphaFoldDB" id="A0A6L6PGI1"/>
<dbReference type="PANTHER" id="PTHR43214:SF43">
    <property type="entry name" value="TWO-COMPONENT RESPONSE REGULATOR"/>
    <property type="match status" value="1"/>
</dbReference>
<dbReference type="GO" id="GO:0006355">
    <property type="term" value="P:regulation of DNA-templated transcription"/>
    <property type="evidence" value="ECO:0007669"/>
    <property type="project" value="InterPro"/>
</dbReference>
<dbReference type="Pfam" id="PF00196">
    <property type="entry name" value="GerE"/>
    <property type="match status" value="1"/>
</dbReference>
<dbReference type="CDD" id="cd17535">
    <property type="entry name" value="REC_NarL-like"/>
    <property type="match status" value="1"/>
</dbReference>
<evidence type="ECO:0000259" key="4">
    <source>
        <dbReference type="PROSITE" id="PS50043"/>
    </source>
</evidence>
<proteinExistence type="predicted"/>
<dbReference type="PANTHER" id="PTHR43214">
    <property type="entry name" value="TWO-COMPONENT RESPONSE REGULATOR"/>
    <property type="match status" value="1"/>
</dbReference>
<dbReference type="PROSITE" id="PS50110">
    <property type="entry name" value="RESPONSE_REGULATORY"/>
    <property type="match status" value="1"/>
</dbReference>
<dbReference type="OrthoDB" id="9780593at2"/>
<dbReference type="PRINTS" id="PR00038">
    <property type="entry name" value="HTHLUXR"/>
</dbReference>
<evidence type="ECO:0000313" key="7">
    <source>
        <dbReference type="Proteomes" id="UP000475582"/>
    </source>
</evidence>
<evidence type="ECO:0000256" key="2">
    <source>
        <dbReference type="ARBA" id="ARBA00023125"/>
    </source>
</evidence>
<dbReference type="InterPro" id="IPR000792">
    <property type="entry name" value="Tscrpt_reg_LuxR_C"/>
</dbReference>
<dbReference type="SUPFAM" id="SSF52172">
    <property type="entry name" value="CheY-like"/>
    <property type="match status" value="1"/>
</dbReference>
<gene>
    <name evidence="6" type="ORF">GM676_08845</name>
</gene>
<dbReference type="InterPro" id="IPR039420">
    <property type="entry name" value="WalR-like"/>
</dbReference>
<dbReference type="Gene3D" id="3.40.50.2300">
    <property type="match status" value="1"/>
</dbReference>
<feature type="modified residue" description="4-aspartylphosphate" evidence="3">
    <location>
        <position position="50"/>
    </location>
</feature>
<dbReference type="Proteomes" id="UP000475582">
    <property type="component" value="Unassembled WGS sequence"/>
</dbReference>
<evidence type="ECO:0000256" key="1">
    <source>
        <dbReference type="ARBA" id="ARBA00022553"/>
    </source>
</evidence>
<dbReference type="InterPro" id="IPR016032">
    <property type="entry name" value="Sig_transdc_resp-reg_C-effctor"/>
</dbReference>
<evidence type="ECO:0000259" key="5">
    <source>
        <dbReference type="PROSITE" id="PS50110"/>
    </source>
</evidence>
<keyword evidence="2" id="KW-0238">DNA-binding</keyword>
<reference evidence="6 7" key="1">
    <citation type="submission" date="2019-11" db="EMBL/GenBank/DDBJ databases">
        <title>Type strains purchased from KCTC, JCM and DSMZ.</title>
        <authorList>
            <person name="Lu H."/>
        </authorList>
    </citation>
    <scope>NUCLEOTIDE SEQUENCE [LARGE SCALE GENOMIC DNA]</scope>
    <source>
        <strain evidence="6 7">KCTC 22382</strain>
    </source>
</reference>
<comment type="caution">
    <text evidence="6">The sequence shown here is derived from an EMBL/GenBank/DDBJ whole genome shotgun (WGS) entry which is preliminary data.</text>
</comment>
<name>A0A6L6PGI1_9BURK</name>
<keyword evidence="1 3" id="KW-0597">Phosphoprotein</keyword>
<dbReference type="PROSITE" id="PS50043">
    <property type="entry name" value="HTH_LUXR_2"/>
    <property type="match status" value="1"/>
</dbReference>
<dbReference type="GO" id="GO:0003677">
    <property type="term" value="F:DNA binding"/>
    <property type="evidence" value="ECO:0007669"/>
    <property type="project" value="UniProtKB-KW"/>
</dbReference>
<protein>
    <submittedName>
        <fullName evidence="6">Response regulator</fullName>
    </submittedName>
</protein>
<accession>A0A6L6PGI1</accession>
<evidence type="ECO:0000256" key="3">
    <source>
        <dbReference type="PROSITE-ProRule" id="PRU00169"/>
    </source>
</evidence>
<dbReference type="InterPro" id="IPR058245">
    <property type="entry name" value="NreC/VraR/RcsB-like_REC"/>
</dbReference>
<sequence>MIADDHPLLRSGIAAVLAGTPRFALVAEACDGLEAVELYRQHRPDITLMDLQMPGRNGIEATSAILELNPKAHVIILTTYSGDVQVTRGLKAGASGYILKNLARTDLSDYIMAVHAGQRTLPPQIACALASSFQDDALSKREIQVLRAVADGNSNQKVGASLGLSEDTIKAHMKTILQKLDARDRTHAVMIALRRGYWEAN</sequence>
<dbReference type="Pfam" id="PF00072">
    <property type="entry name" value="Response_reg"/>
    <property type="match status" value="1"/>
</dbReference>
<feature type="domain" description="HTH luxR-type" evidence="4">
    <location>
        <begin position="131"/>
        <end position="196"/>
    </location>
</feature>
<dbReference type="SMART" id="SM00421">
    <property type="entry name" value="HTH_LUXR"/>
    <property type="match status" value="1"/>
</dbReference>
<dbReference type="SMART" id="SM00448">
    <property type="entry name" value="REC"/>
    <property type="match status" value="1"/>
</dbReference>
<dbReference type="InterPro" id="IPR001789">
    <property type="entry name" value="Sig_transdc_resp-reg_receiver"/>
</dbReference>
<dbReference type="EMBL" id="WNKY01000007">
    <property type="protein sequence ID" value="MTV37691.1"/>
    <property type="molecule type" value="Genomic_DNA"/>
</dbReference>
<dbReference type="GO" id="GO:0000160">
    <property type="term" value="P:phosphorelay signal transduction system"/>
    <property type="evidence" value="ECO:0007669"/>
    <property type="project" value="InterPro"/>
</dbReference>
<dbReference type="CDD" id="cd06170">
    <property type="entry name" value="LuxR_C_like"/>
    <property type="match status" value="1"/>
</dbReference>
<organism evidence="6 7">
    <name type="scientific">Duganella radicis</name>
    <dbReference type="NCBI Taxonomy" id="551988"/>
    <lineage>
        <taxon>Bacteria</taxon>
        <taxon>Pseudomonadati</taxon>
        <taxon>Pseudomonadota</taxon>
        <taxon>Betaproteobacteria</taxon>
        <taxon>Burkholderiales</taxon>
        <taxon>Oxalobacteraceae</taxon>
        <taxon>Telluria group</taxon>
        <taxon>Duganella</taxon>
    </lineage>
</organism>
<keyword evidence="7" id="KW-1185">Reference proteome</keyword>